<sequence>MHMYEGSVPDTQRPRAHSNMLVLRTYEQCSVLGITEELPHPITSNRHSSTAPSPIVQILLRNLRERNCAAHGTWRWQCHPPNTLGRNYKRQHGNHDAPEAACGHFARVSAIDILAEMQQLQDQVGQVQQQVQQYGQDIHVVRQQVQVLQPLPAQVQALQQLPAQVQALRPLPAQVQALQQLPAQVEALQQLPVQVEEVQRQVQQTQRMIDEFHERKINQRCISVIRYFAT</sequence>
<keyword evidence="3" id="KW-1185">Reference proteome</keyword>
<feature type="coiled-coil region" evidence="1">
    <location>
        <begin position="110"/>
        <end position="137"/>
    </location>
</feature>
<accession>A0A0C3GJF0</accession>
<dbReference type="Proteomes" id="UP000054321">
    <property type="component" value="Unassembled WGS sequence"/>
</dbReference>
<dbReference type="EMBL" id="KN832884">
    <property type="protein sequence ID" value="KIM96270.1"/>
    <property type="molecule type" value="Genomic_DNA"/>
</dbReference>
<evidence type="ECO:0000313" key="2">
    <source>
        <dbReference type="EMBL" id="KIM96270.1"/>
    </source>
</evidence>
<evidence type="ECO:0000256" key="1">
    <source>
        <dbReference type="SAM" id="Coils"/>
    </source>
</evidence>
<dbReference type="InParanoid" id="A0A0C3GJF0"/>
<reference evidence="3" key="2">
    <citation type="submission" date="2015-01" db="EMBL/GenBank/DDBJ databases">
        <title>Evolutionary Origins and Diversification of the Mycorrhizal Mutualists.</title>
        <authorList>
            <consortium name="DOE Joint Genome Institute"/>
            <consortium name="Mycorrhizal Genomics Consortium"/>
            <person name="Kohler A."/>
            <person name="Kuo A."/>
            <person name="Nagy L.G."/>
            <person name="Floudas D."/>
            <person name="Copeland A."/>
            <person name="Barry K.W."/>
            <person name="Cichocki N."/>
            <person name="Veneault-Fourrey C."/>
            <person name="LaButti K."/>
            <person name="Lindquist E.A."/>
            <person name="Lipzen A."/>
            <person name="Lundell T."/>
            <person name="Morin E."/>
            <person name="Murat C."/>
            <person name="Riley R."/>
            <person name="Ohm R."/>
            <person name="Sun H."/>
            <person name="Tunlid A."/>
            <person name="Henrissat B."/>
            <person name="Grigoriev I.V."/>
            <person name="Hibbett D.S."/>
            <person name="Martin F."/>
        </authorList>
    </citation>
    <scope>NUCLEOTIDE SEQUENCE [LARGE SCALE GENOMIC DNA]</scope>
    <source>
        <strain evidence="3">Zn</strain>
    </source>
</reference>
<dbReference type="AlphaFoldDB" id="A0A0C3GJF0"/>
<name>A0A0C3GJF0_OIDMZ</name>
<keyword evidence="1" id="KW-0175">Coiled coil</keyword>
<dbReference type="HOGENOM" id="CLU_1205097_0_0_1"/>
<gene>
    <name evidence="2" type="ORF">OIDMADRAFT_32943</name>
</gene>
<evidence type="ECO:0000313" key="3">
    <source>
        <dbReference type="Proteomes" id="UP000054321"/>
    </source>
</evidence>
<organism evidence="2 3">
    <name type="scientific">Oidiodendron maius (strain Zn)</name>
    <dbReference type="NCBI Taxonomy" id="913774"/>
    <lineage>
        <taxon>Eukaryota</taxon>
        <taxon>Fungi</taxon>
        <taxon>Dikarya</taxon>
        <taxon>Ascomycota</taxon>
        <taxon>Pezizomycotina</taxon>
        <taxon>Leotiomycetes</taxon>
        <taxon>Leotiomycetes incertae sedis</taxon>
        <taxon>Myxotrichaceae</taxon>
        <taxon>Oidiodendron</taxon>
    </lineage>
</organism>
<proteinExistence type="predicted"/>
<reference evidence="2 3" key="1">
    <citation type="submission" date="2014-04" db="EMBL/GenBank/DDBJ databases">
        <authorList>
            <consortium name="DOE Joint Genome Institute"/>
            <person name="Kuo A."/>
            <person name="Martino E."/>
            <person name="Perotto S."/>
            <person name="Kohler A."/>
            <person name="Nagy L.G."/>
            <person name="Floudas D."/>
            <person name="Copeland A."/>
            <person name="Barry K.W."/>
            <person name="Cichocki N."/>
            <person name="Veneault-Fourrey C."/>
            <person name="LaButti K."/>
            <person name="Lindquist E.A."/>
            <person name="Lipzen A."/>
            <person name="Lundell T."/>
            <person name="Morin E."/>
            <person name="Murat C."/>
            <person name="Sun H."/>
            <person name="Tunlid A."/>
            <person name="Henrissat B."/>
            <person name="Grigoriev I.V."/>
            <person name="Hibbett D.S."/>
            <person name="Martin F."/>
            <person name="Nordberg H.P."/>
            <person name="Cantor M.N."/>
            <person name="Hua S.X."/>
        </authorList>
    </citation>
    <scope>NUCLEOTIDE SEQUENCE [LARGE SCALE GENOMIC DNA]</scope>
    <source>
        <strain evidence="2 3">Zn</strain>
    </source>
</reference>
<protein>
    <submittedName>
        <fullName evidence="2">Uncharacterized protein</fullName>
    </submittedName>
</protein>